<comment type="caution">
    <text evidence="1">The sequence shown here is derived from an EMBL/GenBank/DDBJ whole genome shotgun (WGS) entry which is preliminary data.</text>
</comment>
<dbReference type="InterPro" id="IPR008711">
    <property type="entry name" value="Recombinase_NinB"/>
</dbReference>
<dbReference type="EMBL" id="WTVG01000112">
    <property type="protein sequence ID" value="NMG26961.1"/>
    <property type="molecule type" value="Genomic_DNA"/>
</dbReference>
<accession>A0ABX1PRE9</accession>
<dbReference type="RefSeq" id="WP_169120515.1">
    <property type="nucleotide sequence ID" value="NZ_WTVG02000039.1"/>
</dbReference>
<dbReference type="InterPro" id="IPR036619">
    <property type="entry name" value="NinB_sf"/>
</dbReference>
<gene>
    <name evidence="1" type="ORF">GO606_20095</name>
</gene>
<evidence type="ECO:0000313" key="2">
    <source>
        <dbReference type="Proteomes" id="UP000615989"/>
    </source>
</evidence>
<protein>
    <submittedName>
        <fullName evidence="1">Recombinase</fullName>
    </submittedName>
</protein>
<dbReference type="Gene3D" id="1.10.3790.10">
    <property type="entry name" value="NinB"/>
    <property type="match status" value="1"/>
</dbReference>
<sequence>MTAVTQTLFREFVIRTPDTAKGLVAYLKQHVGPAVQRGRPLRVIVTEEETRRTNEQNRFFHGPVLDAIAEQAWWGGKQYPKEFWKEYFRRRYLLKDEYQTPDGEIVQTYWSTADLSSGRFSAFLNQVQAEAASEWGVEFQ</sequence>
<organism evidence="1 2">
    <name type="scientific">Aromatoleum anaerobium</name>
    <dbReference type="NCBI Taxonomy" id="182180"/>
    <lineage>
        <taxon>Bacteria</taxon>
        <taxon>Pseudomonadati</taxon>
        <taxon>Pseudomonadota</taxon>
        <taxon>Betaproteobacteria</taxon>
        <taxon>Rhodocyclales</taxon>
        <taxon>Rhodocyclaceae</taxon>
        <taxon>Aromatoleum</taxon>
    </lineage>
</organism>
<dbReference type="Pfam" id="PF05772">
    <property type="entry name" value="NinB"/>
    <property type="match status" value="1"/>
</dbReference>
<dbReference type="Proteomes" id="UP000615989">
    <property type="component" value="Unassembled WGS sequence"/>
</dbReference>
<dbReference type="SUPFAM" id="SSF103370">
    <property type="entry name" value="NinB"/>
    <property type="match status" value="1"/>
</dbReference>
<proteinExistence type="predicted"/>
<keyword evidence="2" id="KW-1185">Reference proteome</keyword>
<reference evidence="1" key="1">
    <citation type="submission" date="2019-12" db="EMBL/GenBank/DDBJ databases">
        <title>Comparative genomics gives insights into the taxonomy of the Azoarcus-Aromatoleum group and reveals separate origins of nif in the plant-associated Azoarcus and non-plant-associated Aromatoleum sub-groups.</title>
        <authorList>
            <person name="Lafos M."/>
            <person name="Maluk M."/>
            <person name="Batista M."/>
            <person name="Junghare M."/>
            <person name="Carmona M."/>
            <person name="Faoro H."/>
            <person name="Cruz L.M."/>
            <person name="Battistoni F."/>
            <person name="De Souza E."/>
            <person name="Pedrosa F."/>
            <person name="Chen W.-M."/>
            <person name="Poole P.S."/>
            <person name="Dixon R.A."/>
            <person name="James E.K."/>
        </authorList>
    </citation>
    <scope>NUCLEOTIDE SEQUENCE</scope>
    <source>
        <strain evidence="1">LuFRes1</strain>
    </source>
</reference>
<evidence type="ECO:0000313" key="1">
    <source>
        <dbReference type="EMBL" id="NMG26961.1"/>
    </source>
</evidence>
<name>A0ABX1PRE9_9RHOO</name>